<feature type="domain" description="PsbP C-terminal" evidence="1">
    <location>
        <begin position="84"/>
        <end position="230"/>
    </location>
</feature>
<gene>
    <name evidence="3" type="primary">LOC113873376</name>
</gene>
<dbReference type="InterPro" id="IPR002683">
    <property type="entry name" value="PsbP_C"/>
</dbReference>
<dbReference type="NCBIfam" id="NF040946">
    <property type="entry name" value="PSII_PsbP"/>
    <property type="match status" value="1"/>
</dbReference>
<sequence>MVVSSCSFSCTSLYLSHKLNLPRSNYLHQNNATSSPNTVFCAMETPASGESHCQRRPLLLGIGALTASLHPANSLLAQEFPDRYRAFVDYEDGYSYVYPIDWKEFDFRAHDSAFKDRILQLQNVRVRFIPTEKKDIRDLGPLEEVVSYVVRHRYAAPNQIPTIYEMQERTIDGKHYYTFEYVLTSRNYSSASFATIAIGNGRYYTLIVGANERRWKRFRDQLKVVADSFRLLDI</sequence>
<dbReference type="Gene3D" id="3.40.1000.10">
    <property type="entry name" value="Mog1/PsbP, alpha/beta/alpha sandwich"/>
    <property type="match status" value="1"/>
</dbReference>
<dbReference type="SUPFAM" id="SSF55724">
    <property type="entry name" value="Mog1p/PsbP-like"/>
    <property type="match status" value="1"/>
</dbReference>
<evidence type="ECO:0000313" key="2">
    <source>
        <dbReference type="Proteomes" id="UP000694853"/>
    </source>
</evidence>
<dbReference type="PANTHER" id="PTHR31407:SF10">
    <property type="entry name" value="PHOTOSYNTHETIC NDH SUBUNIT OF LUMENAL LOCATION 1, CHLOROPLASTIC"/>
    <property type="match status" value="1"/>
</dbReference>
<reference evidence="3" key="2">
    <citation type="submission" date="2025-08" db="UniProtKB">
        <authorList>
            <consortium name="RefSeq"/>
        </authorList>
    </citation>
    <scope>IDENTIFICATION</scope>
    <source>
        <tissue evidence="3">Young leaves</tissue>
    </source>
</reference>
<protein>
    <submittedName>
        <fullName evidence="3">Photosynthetic NDH subunit of lumenal location 1, chloroplastic isoform X2</fullName>
    </submittedName>
</protein>
<organism evidence="2 3">
    <name type="scientific">Abrus precatorius</name>
    <name type="common">Indian licorice</name>
    <name type="synonym">Glycine abrus</name>
    <dbReference type="NCBI Taxonomy" id="3816"/>
    <lineage>
        <taxon>Eukaryota</taxon>
        <taxon>Viridiplantae</taxon>
        <taxon>Streptophyta</taxon>
        <taxon>Embryophyta</taxon>
        <taxon>Tracheophyta</taxon>
        <taxon>Spermatophyta</taxon>
        <taxon>Magnoliopsida</taxon>
        <taxon>eudicotyledons</taxon>
        <taxon>Gunneridae</taxon>
        <taxon>Pentapetalae</taxon>
        <taxon>rosids</taxon>
        <taxon>fabids</taxon>
        <taxon>Fabales</taxon>
        <taxon>Fabaceae</taxon>
        <taxon>Papilionoideae</taxon>
        <taxon>50 kb inversion clade</taxon>
        <taxon>NPAAA clade</taxon>
        <taxon>indigoferoid/millettioid clade</taxon>
        <taxon>Abreae</taxon>
        <taxon>Abrus</taxon>
    </lineage>
</organism>
<keyword evidence="2" id="KW-1185">Reference proteome</keyword>
<dbReference type="InterPro" id="IPR016123">
    <property type="entry name" value="Mog1/PsbP_a/b/a-sand"/>
</dbReference>
<dbReference type="PANTHER" id="PTHR31407">
    <property type="match status" value="1"/>
</dbReference>
<dbReference type="GO" id="GO:0015979">
    <property type="term" value="P:photosynthesis"/>
    <property type="evidence" value="ECO:0007669"/>
    <property type="project" value="InterPro"/>
</dbReference>
<dbReference type="GO" id="GO:0019898">
    <property type="term" value="C:extrinsic component of membrane"/>
    <property type="evidence" value="ECO:0007669"/>
    <property type="project" value="InterPro"/>
</dbReference>
<dbReference type="GeneID" id="113873376"/>
<dbReference type="OrthoDB" id="1575572at2759"/>
<dbReference type="GO" id="GO:0005509">
    <property type="term" value="F:calcium ion binding"/>
    <property type="evidence" value="ECO:0007669"/>
    <property type="project" value="InterPro"/>
</dbReference>
<dbReference type="Pfam" id="PF01789">
    <property type="entry name" value="PsbP"/>
    <property type="match status" value="1"/>
</dbReference>
<proteinExistence type="predicted"/>
<reference evidence="2" key="1">
    <citation type="journal article" date="2019" name="Toxins">
        <title>Detection of Abrin-Like and Prepropulchellin-Like Toxin Genes and Transcripts Using Whole Genome Sequencing and Full-Length Transcript Sequencing of Abrus precatorius.</title>
        <authorList>
            <person name="Hovde B.T."/>
            <person name="Daligault H.E."/>
            <person name="Hanschen E.R."/>
            <person name="Kunde Y.A."/>
            <person name="Johnson M.B."/>
            <person name="Starkenburg S.R."/>
            <person name="Johnson S.L."/>
        </authorList>
    </citation>
    <scope>NUCLEOTIDE SEQUENCE [LARGE SCALE GENOMIC DNA]</scope>
</reference>
<dbReference type="RefSeq" id="XP_027367275.1">
    <property type="nucleotide sequence ID" value="XM_027511474.1"/>
</dbReference>
<accession>A0A8B8MFC0</accession>
<name>A0A8B8MFC0_ABRPR</name>
<evidence type="ECO:0000313" key="3">
    <source>
        <dbReference type="RefSeq" id="XP_027367275.1"/>
    </source>
</evidence>
<dbReference type="Proteomes" id="UP000694853">
    <property type="component" value="Unplaced"/>
</dbReference>
<dbReference type="AlphaFoldDB" id="A0A8B8MFC0"/>
<dbReference type="GO" id="GO:0009654">
    <property type="term" value="C:photosystem II oxygen evolving complex"/>
    <property type="evidence" value="ECO:0007669"/>
    <property type="project" value="InterPro"/>
</dbReference>
<evidence type="ECO:0000259" key="1">
    <source>
        <dbReference type="Pfam" id="PF01789"/>
    </source>
</evidence>